<feature type="transmembrane region" description="Helical" evidence="1">
    <location>
        <begin position="154"/>
        <end position="173"/>
    </location>
</feature>
<evidence type="ECO:0000313" key="2">
    <source>
        <dbReference type="EMBL" id="MBC6010900.1"/>
    </source>
</evidence>
<evidence type="ECO:0000313" key="3">
    <source>
        <dbReference type="Proteomes" id="UP000603474"/>
    </source>
</evidence>
<comment type="caution">
    <text evidence="2">The sequence shown here is derived from an EMBL/GenBank/DDBJ whole genome shotgun (WGS) entry which is preliminary data.</text>
</comment>
<evidence type="ECO:0008006" key="4">
    <source>
        <dbReference type="Google" id="ProtNLM"/>
    </source>
</evidence>
<gene>
    <name evidence="2" type="ORF">H8909_11800</name>
</gene>
<accession>A0ABR7KDU8</accession>
<name>A0ABR7KDU8_9FIRM</name>
<keyword evidence="1" id="KW-0472">Membrane</keyword>
<feature type="transmembrane region" description="Helical" evidence="1">
    <location>
        <begin position="79"/>
        <end position="99"/>
    </location>
</feature>
<dbReference type="EMBL" id="JACRWG010000073">
    <property type="protein sequence ID" value="MBC6010900.1"/>
    <property type="molecule type" value="Genomic_DNA"/>
</dbReference>
<keyword evidence="3" id="KW-1185">Reference proteome</keyword>
<feature type="transmembrane region" description="Helical" evidence="1">
    <location>
        <begin position="209"/>
        <end position="228"/>
    </location>
</feature>
<feature type="transmembrane region" description="Helical" evidence="1">
    <location>
        <begin position="324"/>
        <end position="348"/>
    </location>
</feature>
<reference evidence="2 3" key="1">
    <citation type="submission" date="2020-08" db="EMBL/GenBank/DDBJ databases">
        <authorList>
            <person name="Liu C."/>
            <person name="Sun Q."/>
        </authorList>
    </citation>
    <scope>NUCLEOTIDE SEQUENCE [LARGE SCALE GENOMIC DNA]</scope>
    <source>
        <strain evidence="2 3">NSJ-22</strain>
    </source>
</reference>
<feature type="transmembrane region" description="Helical" evidence="1">
    <location>
        <begin position="7"/>
        <end position="27"/>
    </location>
</feature>
<proteinExistence type="predicted"/>
<evidence type="ECO:0000256" key="1">
    <source>
        <dbReference type="SAM" id="Phobius"/>
    </source>
</evidence>
<organism evidence="2 3">
    <name type="scientific">Catenibacterium faecis</name>
    <dbReference type="NCBI Taxonomy" id="2764323"/>
    <lineage>
        <taxon>Bacteria</taxon>
        <taxon>Bacillati</taxon>
        <taxon>Bacillota</taxon>
        <taxon>Erysipelotrichia</taxon>
        <taxon>Erysipelotrichales</taxon>
        <taxon>Coprobacillaceae</taxon>
        <taxon>Catenibacterium</taxon>
    </lineage>
</organism>
<sequence length="392" mass="45195">MKRFLPIIISLVCWVIFIVLSTLNALLHYKANFIMILFVYVLFAGAAMGATFICWKIFKPRTEVLEESTDDKELSYLDYSMELIANLAFIILFCCLMQLQSPNYFDVFFEKYIQIGSLRISKFYMFPIVTYLIVPLWFNLIFKGLKEKNFDNNYGSSVIMQILIITLASYLLLMALPNSWCLELAIIEILTVVAAIRKYIWKKWSKKKISIFMIGYVYFWVFALTSRFNQGIRYILHLSTYLNTSINYVKMIFNGGLLVGPSSQLLKNQNITQFLVDRNTYILSGLCQGGWIMVIAIIITLFVFLCSTYRLLGKRGISNDYYVLCKAVWCGLALRVIFGTLYSFGIMIPFNLPFSNNLSLCIDTMGLGLLICNYHSSLHKDKALPNDNKTNE</sequence>
<keyword evidence="1" id="KW-1133">Transmembrane helix</keyword>
<dbReference type="Proteomes" id="UP000603474">
    <property type="component" value="Unassembled WGS sequence"/>
</dbReference>
<feature type="transmembrane region" description="Helical" evidence="1">
    <location>
        <begin position="123"/>
        <end position="142"/>
    </location>
</feature>
<dbReference type="RefSeq" id="WP_187012979.1">
    <property type="nucleotide sequence ID" value="NZ_JACRWG010000073.1"/>
</dbReference>
<keyword evidence="1" id="KW-0812">Transmembrane</keyword>
<protein>
    <recommendedName>
        <fullName evidence="4">Lipid A core - O-antigen ligase and related enzymes</fullName>
    </recommendedName>
</protein>
<feature type="transmembrane region" description="Helical" evidence="1">
    <location>
        <begin position="291"/>
        <end position="312"/>
    </location>
</feature>
<feature type="transmembrane region" description="Helical" evidence="1">
    <location>
        <begin position="179"/>
        <end position="197"/>
    </location>
</feature>
<feature type="transmembrane region" description="Helical" evidence="1">
    <location>
        <begin position="33"/>
        <end position="58"/>
    </location>
</feature>